<feature type="modified residue" description="Phosphohistidine" evidence="4">
    <location>
        <position position="436"/>
    </location>
</feature>
<keyword evidence="8" id="KW-0067">ATP-binding</keyword>
<reference evidence="8" key="1">
    <citation type="submission" date="2021-12" db="EMBL/GenBank/DDBJ databases">
        <authorList>
            <person name="Veyrier F.J."/>
        </authorList>
    </citation>
    <scope>NUCLEOTIDE SEQUENCE</scope>
    <source>
        <strain evidence="8">SAG 1488-6</strain>
    </source>
</reference>
<keyword evidence="5" id="KW-1133">Transmembrane helix</keyword>
<dbReference type="CDD" id="cd00088">
    <property type="entry name" value="HPT"/>
    <property type="match status" value="1"/>
</dbReference>
<dbReference type="InterPro" id="IPR005467">
    <property type="entry name" value="His_kinase_dom"/>
</dbReference>
<evidence type="ECO:0000256" key="2">
    <source>
        <dbReference type="ARBA" id="ARBA00012438"/>
    </source>
</evidence>
<dbReference type="SMART" id="SM00387">
    <property type="entry name" value="HATPase_c"/>
    <property type="match status" value="1"/>
</dbReference>
<accession>A0ABY4EFW9</accession>
<dbReference type="InterPro" id="IPR051315">
    <property type="entry name" value="Bact_Chemotaxis_CheA"/>
</dbReference>
<keyword evidence="9" id="KW-1185">Reference proteome</keyword>
<evidence type="ECO:0000259" key="7">
    <source>
        <dbReference type="PROSITE" id="PS50894"/>
    </source>
</evidence>
<dbReference type="GO" id="GO:0005524">
    <property type="term" value="F:ATP binding"/>
    <property type="evidence" value="ECO:0007669"/>
    <property type="project" value="UniProtKB-KW"/>
</dbReference>
<protein>
    <recommendedName>
        <fullName evidence="2">histidine kinase</fullName>
        <ecNumber evidence="2">2.7.13.3</ecNumber>
    </recommendedName>
</protein>
<comment type="catalytic activity">
    <reaction evidence="1">
        <text>ATP + protein L-histidine = ADP + protein N-phospho-L-histidine.</text>
        <dbReference type="EC" id="2.7.13.3"/>
    </reaction>
</comment>
<reference evidence="8" key="2">
    <citation type="journal article" date="2022" name="Res Sq">
        <title>Evolution of multicellular longitudinally dividing oral cavity symbionts (Neisseriaceae).</title>
        <authorList>
            <person name="Nyongesa S."/>
            <person name="Weber P."/>
            <person name="Bernet E."/>
            <person name="Pullido F."/>
            <person name="Nieckarz M."/>
            <person name="Delaby M."/>
            <person name="Nieves C."/>
            <person name="Viehboeck T."/>
            <person name="Krause N."/>
            <person name="Rivera-Millot A."/>
            <person name="Nakamura A."/>
            <person name="Vischer N."/>
            <person name="VanNieuwenhze M."/>
            <person name="Brun Y."/>
            <person name="Cava F."/>
            <person name="Bulgheresi S."/>
            <person name="Veyrier F."/>
        </authorList>
    </citation>
    <scope>NUCLEOTIDE SEQUENCE</scope>
    <source>
        <strain evidence="8">SAG 1488-6</strain>
    </source>
</reference>
<dbReference type="EC" id="2.7.13.3" evidence="2"/>
<dbReference type="PANTHER" id="PTHR43395">
    <property type="entry name" value="SENSOR HISTIDINE KINASE CHEA"/>
    <property type="match status" value="1"/>
</dbReference>
<dbReference type="InterPro" id="IPR003594">
    <property type="entry name" value="HATPase_dom"/>
</dbReference>
<dbReference type="PROSITE" id="PS50109">
    <property type="entry name" value="HIS_KIN"/>
    <property type="match status" value="1"/>
</dbReference>
<dbReference type="InterPro" id="IPR004358">
    <property type="entry name" value="Sig_transdc_His_kin-like_C"/>
</dbReference>
<dbReference type="RefSeq" id="WP_019959241.1">
    <property type="nucleotide sequence ID" value="NZ_CP091512.1"/>
</dbReference>
<dbReference type="Gene3D" id="3.30.450.20">
    <property type="entry name" value="PAS domain"/>
    <property type="match status" value="1"/>
</dbReference>
<keyword evidence="5" id="KW-0812">Transmembrane</keyword>
<keyword evidence="3" id="KW-0902">Two-component regulatory system</keyword>
<dbReference type="Proteomes" id="UP000832034">
    <property type="component" value="Chromosome"/>
</dbReference>
<evidence type="ECO:0000313" key="8">
    <source>
        <dbReference type="EMBL" id="UOO92292.1"/>
    </source>
</evidence>
<evidence type="ECO:0000256" key="5">
    <source>
        <dbReference type="SAM" id="Phobius"/>
    </source>
</evidence>
<keyword evidence="5" id="KW-0472">Membrane</keyword>
<dbReference type="InterPro" id="IPR036890">
    <property type="entry name" value="HATPase_C_sf"/>
</dbReference>
<dbReference type="InterPro" id="IPR036641">
    <property type="entry name" value="HPT_dom_sf"/>
</dbReference>
<keyword evidence="4" id="KW-0597">Phosphoprotein</keyword>
<evidence type="ECO:0000313" key="9">
    <source>
        <dbReference type="Proteomes" id="UP000832034"/>
    </source>
</evidence>
<name>A0ABY4EFW9_VITST</name>
<dbReference type="Pfam" id="PF01627">
    <property type="entry name" value="Hpt"/>
    <property type="match status" value="1"/>
</dbReference>
<sequence>MAKQLELKNSTFSRYRGLIQSIVLFLVLVIAVLTFNIYTIFLVERNSTQVAAAQQLRGLTQTISRDLYDLKLSQSEDIRSPHIQYTLSQLTLNKDRFNKIVSAFDQGGVIEDSLGAQVSINALEDNQKVSLEQIKLQWHSLNTKLDGYLKVANDINTPALILDQVVDSTQGSSVSIYNHTNSILNELSQASLQQATYLRYLQITAISLAVIYFVVFMFYFVRRLTTSDAEANEARRETTEILDTVKTGLFLLDNDLNIGQQYSKELEQIIGHRDIGGKNFSEILTTMISVDDMDTTQGFIKQLYNPKVKERLIADLNPLARIETTVDDLSGYQRTRFLDFKFSRVYSGKDIIRVLVNVSDITDTVKLEQRLLQEREHNDLQIDMLTTILNTDAALITDFISAVHKHTDTINEILKGSGTSQSELQQKLQKIFREAHNLKGISSSLGLYAFANASNAFEDKVTSLQKEPSLSGDDFLPLAVSLDELIKLTQIIDQLNKRISSSQADGTVQVNVPENINKTTAPLFAFTQNLQQFAQDLAKRQFKQVKLTTQSLEDATPKTSLDEAIRDIAIQVLRNAVVHGIESPSIRLTRQKNQTGHVQIKLHVDSNQVQLTIEDDGQGINYDAIKAKAISSGLYSEKEMESWENRKLLGLLFTPGFSTYNQADDDAGRGVGLDVVKDRVQKLGGKIGIHSQPGQFTRFSFTFPL</sequence>
<dbReference type="PANTHER" id="PTHR43395:SF10">
    <property type="entry name" value="CHEMOTAXIS PROTEIN CHEA"/>
    <property type="match status" value="1"/>
</dbReference>
<organism evidence="8 9">
    <name type="scientific">Vitreoscilla stercoraria</name>
    <dbReference type="NCBI Taxonomy" id="61"/>
    <lineage>
        <taxon>Bacteria</taxon>
        <taxon>Pseudomonadati</taxon>
        <taxon>Pseudomonadota</taxon>
        <taxon>Betaproteobacteria</taxon>
        <taxon>Neisseriales</taxon>
        <taxon>Neisseriaceae</taxon>
        <taxon>Vitreoscilla</taxon>
    </lineage>
</organism>
<dbReference type="PRINTS" id="PR00344">
    <property type="entry name" value="BCTRLSENSOR"/>
</dbReference>
<evidence type="ECO:0000256" key="3">
    <source>
        <dbReference type="ARBA" id="ARBA00023012"/>
    </source>
</evidence>
<dbReference type="SUPFAM" id="SSF55874">
    <property type="entry name" value="ATPase domain of HSP90 chaperone/DNA topoisomerase II/histidine kinase"/>
    <property type="match status" value="1"/>
</dbReference>
<evidence type="ECO:0000256" key="4">
    <source>
        <dbReference type="PROSITE-ProRule" id="PRU00110"/>
    </source>
</evidence>
<dbReference type="PROSITE" id="PS50894">
    <property type="entry name" value="HPT"/>
    <property type="match status" value="1"/>
</dbReference>
<dbReference type="Gene3D" id="1.20.120.160">
    <property type="entry name" value="HPT domain"/>
    <property type="match status" value="1"/>
</dbReference>
<gene>
    <name evidence="8" type="ORF">LVJ81_11865</name>
</gene>
<feature type="transmembrane region" description="Helical" evidence="5">
    <location>
        <begin position="21"/>
        <end position="41"/>
    </location>
</feature>
<dbReference type="Pfam" id="PF02518">
    <property type="entry name" value="HATPase_c"/>
    <property type="match status" value="1"/>
</dbReference>
<dbReference type="Gene3D" id="3.30.565.10">
    <property type="entry name" value="Histidine kinase-like ATPase, C-terminal domain"/>
    <property type="match status" value="1"/>
</dbReference>
<keyword evidence="8" id="KW-0547">Nucleotide-binding</keyword>
<feature type="transmembrane region" description="Helical" evidence="5">
    <location>
        <begin position="200"/>
        <end position="221"/>
    </location>
</feature>
<dbReference type="InterPro" id="IPR008207">
    <property type="entry name" value="Sig_transdc_His_kin_Hpt_dom"/>
</dbReference>
<dbReference type="EMBL" id="CP091512">
    <property type="protein sequence ID" value="UOO92292.1"/>
    <property type="molecule type" value="Genomic_DNA"/>
</dbReference>
<dbReference type="SUPFAM" id="SSF47226">
    <property type="entry name" value="Histidine-containing phosphotransfer domain, HPT domain"/>
    <property type="match status" value="1"/>
</dbReference>
<proteinExistence type="predicted"/>
<evidence type="ECO:0000259" key="6">
    <source>
        <dbReference type="PROSITE" id="PS50109"/>
    </source>
</evidence>
<evidence type="ECO:0000256" key="1">
    <source>
        <dbReference type="ARBA" id="ARBA00000085"/>
    </source>
</evidence>
<feature type="domain" description="HPt" evidence="7">
    <location>
        <begin position="392"/>
        <end position="502"/>
    </location>
</feature>
<feature type="domain" description="Histidine kinase" evidence="6">
    <location>
        <begin position="571"/>
        <end position="705"/>
    </location>
</feature>